<feature type="region of interest" description="Disordered" evidence="1">
    <location>
        <begin position="117"/>
        <end position="138"/>
    </location>
</feature>
<comment type="caution">
    <text evidence="2">The sequence shown here is derived from an EMBL/GenBank/DDBJ whole genome shotgun (WGS) entry which is preliminary data.</text>
</comment>
<organism evidence="2 3">
    <name type="scientific">Etheostoma spectabile</name>
    <name type="common">orangethroat darter</name>
    <dbReference type="NCBI Taxonomy" id="54343"/>
    <lineage>
        <taxon>Eukaryota</taxon>
        <taxon>Metazoa</taxon>
        <taxon>Chordata</taxon>
        <taxon>Craniata</taxon>
        <taxon>Vertebrata</taxon>
        <taxon>Euteleostomi</taxon>
        <taxon>Actinopterygii</taxon>
        <taxon>Neopterygii</taxon>
        <taxon>Teleostei</taxon>
        <taxon>Neoteleostei</taxon>
        <taxon>Acanthomorphata</taxon>
        <taxon>Eupercaria</taxon>
        <taxon>Perciformes</taxon>
        <taxon>Percoidei</taxon>
        <taxon>Percidae</taxon>
        <taxon>Etheostomatinae</taxon>
        <taxon>Etheostoma</taxon>
    </lineage>
</organism>
<dbReference type="Gene3D" id="3.40.50.150">
    <property type="entry name" value="Vaccinia Virus protein VP39"/>
    <property type="match status" value="1"/>
</dbReference>
<dbReference type="GO" id="GO:0005634">
    <property type="term" value="C:nucleus"/>
    <property type="evidence" value="ECO:0007669"/>
    <property type="project" value="TreeGrafter"/>
</dbReference>
<dbReference type="EMBL" id="VOFY01000015">
    <property type="protein sequence ID" value="KAA8584801.1"/>
    <property type="molecule type" value="Genomic_DNA"/>
</dbReference>
<dbReference type="GO" id="GO:0008276">
    <property type="term" value="F:protein methyltransferase activity"/>
    <property type="evidence" value="ECO:0007669"/>
    <property type="project" value="InterPro"/>
</dbReference>
<protein>
    <recommendedName>
        <fullName evidence="4">Methyltransferase-like protein 22</fullName>
    </recommendedName>
</protein>
<dbReference type="AlphaFoldDB" id="A0A5J5CZP7"/>
<reference evidence="2 3" key="1">
    <citation type="submission" date="2019-08" db="EMBL/GenBank/DDBJ databases">
        <title>A chromosome-level genome assembly, high-density linkage maps, and genome scans reveal the genomic architecture of hybrid incompatibilities underlying speciation via character displacement in darters (Percidae: Etheostominae).</title>
        <authorList>
            <person name="Moran R.L."/>
            <person name="Catchen J.M."/>
            <person name="Fuller R.C."/>
        </authorList>
    </citation>
    <scope>NUCLEOTIDE SEQUENCE [LARGE SCALE GENOMIC DNA]</scope>
    <source>
        <strain evidence="2">EspeVRDwgs_2016</strain>
        <tissue evidence="2">Muscle</tissue>
    </source>
</reference>
<dbReference type="PANTHER" id="PTHR23108:SF0">
    <property type="entry name" value="METHYLTRANSFERASE-LIKE PROTEIN 22"/>
    <property type="match status" value="1"/>
</dbReference>
<evidence type="ECO:0000256" key="1">
    <source>
        <dbReference type="SAM" id="MobiDB-lite"/>
    </source>
</evidence>
<name>A0A5J5CZP7_9PERO</name>
<dbReference type="InterPro" id="IPR029063">
    <property type="entry name" value="SAM-dependent_MTases_sf"/>
</dbReference>
<evidence type="ECO:0000313" key="3">
    <source>
        <dbReference type="Proteomes" id="UP000327493"/>
    </source>
</evidence>
<evidence type="ECO:0000313" key="2">
    <source>
        <dbReference type="EMBL" id="KAA8584801.1"/>
    </source>
</evidence>
<dbReference type="Proteomes" id="UP000327493">
    <property type="component" value="Chromosome 15"/>
</dbReference>
<accession>A0A5J5CZP7</accession>
<sequence>MYDNTKIIIAADVCYDDDLTDGFFRTLYRLCSNFPRTCTIFISIEKRMNFTLRHMDVSCDAYNHFRHCLSQLQALVDGCSFRVQQLPSTCAQFLLYERIEQLELWKVTATPLPLDQWSDSEPVLSGPGPGRPSRSDSS</sequence>
<proteinExistence type="predicted"/>
<gene>
    <name evidence="2" type="ORF">FQN60_003495</name>
</gene>
<keyword evidence="3" id="KW-1185">Reference proteome</keyword>
<dbReference type="InterPro" id="IPR038899">
    <property type="entry name" value="METTL22"/>
</dbReference>
<evidence type="ECO:0008006" key="4">
    <source>
        <dbReference type="Google" id="ProtNLM"/>
    </source>
</evidence>
<dbReference type="PANTHER" id="PTHR23108">
    <property type="entry name" value="METHYLTRANSFERASE-RELATED"/>
    <property type="match status" value="1"/>
</dbReference>